<accession>J6Z115</accession>
<dbReference type="AlphaFoldDB" id="J6Z115"/>
<protein>
    <submittedName>
        <fullName evidence="1">Uncharacterized protein</fullName>
    </submittedName>
</protein>
<dbReference type="EMBL" id="AMBL01000015">
    <property type="protein sequence ID" value="EJY46969.1"/>
    <property type="molecule type" value="Genomic_DNA"/>
</dbReference>
<gene>
    <name evidence="1" type="ORF">HMPREF1348_00680</name>
</gene>
<dbReference type="HOGENOM" id="CLU_212619_1_0_9"/>
<proteinExistence type="predicted"/>
<reference evidence="1 2" key="1">
    <citation type="submission" date="2012-04" db="EMBL/GenBank/DDBJ databases">
        <authorList>
            <person name="Weinstock G."/>
            <person name="Sodergren E."/>
            <person name="Lobos E.A."/>
            <person name="Fulton L."/>
            <person name="Fulton R."/>
            <person name="Courtney L."/>
            <person name="Fronick C."/>
            <person name="O'Laughlin M."/>
            <person name="Godfrey J."/>
            <person name="Wilson R.M."/>
            <person name="Miner T."/>
            <person name="Farmer C."/>
            <person name="Delehaunty K."/>
            <person name="Cordes M."/>
            <person name="Minx P."/>
            <person name="Tomlinson C."/>
            <person name="Chen J."/>
            <person name="Wollam A."/>
            <person name="Pepin K.H."/>
            <person name="Bhonagiri V."/>
            <person name="Zhang X."/>
            <person name="Suruliraj S."/>
            <person name="Warren W."/>
            <person name="Mitreva M."/>
            <person name="Mardis E.R."/>
            <person name="Wilson R.K."/>
        </authorList>
    </citation>
    <scope>NUCLEOTIDE SEQUENCE [LARGE SCALE GENOMIC DNA]</scope>
    <source>
        <strain evidence="1 2">505</strain>
    </source>
</reference>
<dbReference type="Proteomes" id="UP000006403">
    <property type="component" value="Unassembled WGS sequence"/>
</dbReference>
<name>J6Z115_ENTFC</name>
<organism evidence="1 2">
    <name type="scientific">Enterococcus faecium 505</name>
    <dbReference type="NCBI Taxonomy" id="1134806"/>
    <lineage>
        <taxon>Bacteria</taxon>
        <taxon>Bacillati</taxon>
        <taxon>Bacillota</taxon>
        <taxon>Bacilli</taxon>
        <taxon>Lactobacillales</taxon>
        <taxon>Enterococcaceae</taxon>
        <taxon>Enterococcus</taxon>
    </lineage>
</organism>
<evidence type="ECO:0000313" key="1">
    <source>
        <dbReference type="EMBL" id="EJY46969.1"/>
    </source>
</evidence>
<evidence type="ECO:0000313" key="2">
    <source>
        <dbReference type="Proteomes" id="UP000006403"/>
    </source>
</evidence>
<sequence length="42" mass="4948">MTKVLSQPFFRINGVPEVASSKNKPKYHKNLRINFRKFLLIS</sequence>
<comment type="caution">
    <text evidence="1">The sequence shown here is derived from an EMBL/GenBank/DDBJ whole genome shotgun (WGS) entry which is preliminary data.</text>
</comment>